<protein>
    <submittedName>
        <fullName evidence="1">Uncharacterized protein</fullName>
    </submittedName>
</protein>
<proteinExistence type="predicted"/>
<sequence>MKHVTPYKTYTKWFATSKNGDYSLDDSERSTRLLEEDIDELRYAVKAYTIARDCEDCQHPETQLMRNLRAFELARKKSVFICLSKGSFLKITTQEKGSPSSVVLGEGNEQVGGSLLNGDDDFDIQAC</sequence>
<organism evidence="1 2">
    <name type="scientific">Necator americanus</name>
    <name type="common">Human hookworm</name>
    <dbReference type="NCBI Taxonomy" id="51031"/>
    <lineage>
        <taxon>Eukaryota</taxon>
        <taxon>Metazoa</taxon>
        <taxon>Ecdysozoa</taxon>
        <taxon>Nematoda</taxon>
        <taxon>Chromadorea</taxon>
        <taxon>Rhabditida</taxon>
        <taxon>Rhabditina</taxon>
        <taxon>Rhabditomorpha</taxon>
        <taxon>Strongyloidea</taxon>
        <taxon>Ancylostomatidae</taxon>
        <taxon>Bunostominae</taxon>
        <taxon>Necator</taxon>
    </lineage>
</organism>
<dbReference type="EMBL" id="JAVFWL010000003">
    <property type="protein sequence ID" value="KAK6744839.1"/>
    <property type="molecule type" value="Genomic_DNA"/>
</dbReference>
<accession>A0ABR1D2T5</accession>
<keyword evidence="2" id="KW-1185">Reference proteome</keyword>
<comment type="caution">
    <text evidence="1">The sequence shown here is derived from an EMBL/GenBank/DDBJ whole genome shotgun (WGS) entry which is preliminary data.</text>
</comment>
<dbReference type="Proteomes" id="UP001303046">
    <property type="component" value="Unassembled WGS sequence"/>
</dbReference>
<gene>
    <name evidence="1" type="primary">Necator_chrIII.g12277</name>
    <name evidence="1" type="ORF">RB195_011511</name>
</gene>
<evidence type="ECO:0000313" key="2">
    <source>
        <dbReference type="Proteomes" id="UP001303046"/>
    </source>
</evidence>
<name>A0ABR1D2T5_NECAM</name>
<evidence type="ECO:0000313" key="1">
    <source>
        <dbReference type="EMBL" id="KAK6744839.1"/>
    </source>
</evidence>
<reference evidence="1 2" key="1">
    <citation type="submission" date="2023-08" db="EMBL/GenBank/DDBJ databases">
        <title>A Necator americanus chromosomal reference genome.</title>
        <authorList>
            <person name="Ilik V."/>
            <person name="Petrzelkova K.J."/>
            <person name="Pardy F."/>
            <person name="Fuh T."/>
            <person name="Niatou-Singa F.S."/>
            <person name="Gouil Q."/>
            <person name="Baker L."/>
            <person name="Ritchie M.E."/>
            <person name="Jex A.R."/>
            <person name="Gazzola D."/>
            <person name="Li H."/>
            <person name="Toshio Fujiwara R."/>
            <person name="Zhan B."/>
            <person name="Aroian R.V."/>
            <person name="Pafco B."/>
            <person name="Schwarz E.M."/>
        </authorList>
    </citation>
    <scope>NUCLEOTIDE SEQUENCE [LARGE SCALE GENOMIC DNA]</scope>
    <source>
        <strain evidence="1 2">Aroian</strain>
        <tissue evidence="1">Whole animal</tissue>
    </source>
</reference>